<keyword evidence="2" id="KW-0812">Transmembrane</keyword>
<proteinExistence type="predicted"/>
<evidence type="ECO:0000256" key="1">
    <source>
        <dbReference type="SAM" id="MobiDB-lite"/>
    </source>
</evidence>
<accession>A0A8R1Y606</accession>
<dbReference type="AlphaFoldDB" id="A0A454XLV2"/>
<feature type="transmembrane region" description="Helical" evidence="2">
    <location>
        <begin position="154"/>
        <end position="174"/>
    </location>
</feature>
<keyword evidence="2" id="KW-0472">Membrane</keyword>
<dbReference type="EnsemblMetazoa" id="PPA00133.1">
    <property type="protein sequence ID" value="PPA00133.1"/>
    <property type="gene ID" value="WBGene00089687"/>
</dbReference>
<sequence>MDTPPPPYSEKDPIFPDPPSYSEKEIEQLLRRKLSRKSRLHSPPPPATPPPRPRRTKRDRWWFVCPPTFGRTHKECAVWHMYILVGITCFFLWMSVTVPNHLEATKNKNFDKNDREIFSKVLLWIGVSALPFALFGSVGLMYTIPTFLVVPATYYSCWMTAGIVSFSLFLMVFVNGTAWGEVEQTYYAAIGFLITVIVFTYLLHGYRIMMRVRNDMKDDYLDAHPELIEEFESEVSEVSECETLSQFSQSE</sequence>
<feature type="compositionally biased region" description="Pro residues" evidence="1">
    <location>
        <begin position="42"/>
        <end position="51"/>
    </location>
</feature>
<feature type="transmembrane region" description="Helical" evidence="2">
    <location>
        <begin position="81"/>
        <end position="102"/>
    </location>
</feature>
<organism evidence="3 4">
    <name type="scientific">Pristionchus pacificus</name>
    <name type="common">Parasitic nematode worm</name>
    <dbReference type="NCBI Taxonomy" id="54126"/>
    <lineage>
        <taxon>Eukaryota</taxon>
        <taxon>Metazoa</taxon>
        <taxon>Ecdysozoa</taxon>
        <taxon>Nematoda</taxon>
        <taxon>Chromadorea</taxon>
        <taxon>Rhabditida</taxon>
        <taxon>Rhabditina</taxon>
        <taxon>Diplogasteromorpha</taxon>
        <taxon>Diplogasteroidea</taxon>
        <taxon>Neodiplogasteridae</taxon>
        <taxon>Pristionchus</taxon>
    </lineage>
</organism>
<keyword evidence="4" id="KW-1185">Reference proteome</keyword>
<evidence type="ECO:0000313" key="4">
    <source>
        <dbReference type="Proteomes" id="UP000005239"/>
    </source>
</evidence>
<feature type="transmembrane region" description="Helical" evidence="2">
    <location>
        <begin position="122"/>
        <end position="142"/>
    </location>
</feature>
<name>A0A454XLV2_PRIPA</name>
<reference evidence="3" key="2">
    <citation type="submission" date="2022-06" db="UniProtKB">
        <authorList>
            <consortium name="EnsemblMetazoa"/>
        </authorList>
    </citation>
    <scope>IDENTIFICATION</scope>
    <source>
        <strain evidence="3">PS312</strain>
    </source>
</reference>
<feature type="region of interest" description="Disordered" evidence="1">
    <location>
        <begin position="1"/>
        <end position="21"/>
    </location>
</feature>
<gene>
    <name evidence="3" type="primary">WBGene00089687</name>
</gene>
<dbReference type="Proteomes" id="UP000005239">
    <property type="component" value="Unassembled WGS sequence"/>
</dbReference>
<accession>A0A454XLV2</accession>
<evidence type="ECO:0000313" key="3">
    <source>
        <dbReference type="EnsemblMetazoa" id="PPA00133.1"/>
    </source>
</evidence>
<feature type="region of interest" description="Disordered" evidence="1">
    <location>
        <begin position="34"/>
        <end position="55"/>
    </location>
</feature>
<protein>
    <submittedName>
        <fullName evidence="3">Uncharacterized protein</fullName>
    </submittedName>
</protein>
<reference evidence="4" key="1">
    <citation type="journal article" date="2008" name="Nat. Genet.">
        <title>The Pristionchus pacificus genome provides a unique perspective on nematode lifestyle and parasitism.</title>
        <authorList>
            <person name="Dieterich C."/>
            <person name="Clifton S.W."/>
            <person name="Schuster L.N."/>
            <person name="Chinwalla A."/>
            <person name="Delehaunty K."/>
            <person name="Dinkelacker I."/>
            <person name="Fulton L."/>
            <person name="Fulton R."/>
            <person name="Godfrey J."/>
            <person name="Minx P."/>
            <person name="Mitreva M."/>
            <person name="Roeseler W."/>
            <person name="Tian H."/>
            <person name="Witte H."/>
            <person name="Yang S.P."/>
            <person name="Wilson R.K."/>
            <person name="Sommer R.J."/>
        </authorList>
    </citation>
    <scope>NUCLEOTIDE SEQUENCE [LARGE SCALE GENOMIC DNA]</scope>
    <source>
        <strain evidence="4">PS312</strain>
    </source>
</reference>
<evidence type="ECO:0000256" key="2">
    <source>
        <dbReference type="SAM" id="Phobius"/>
    </source>
</evidence>
<keyword evidence="2" id="KW-1133">Transmembrane helix</keyword>
<feature type="transmembrane region" description="Helical" evidence="2">
    <location>
        <begin position="186"/>
        <end position="206"/>
    </location>
</feature>